<dbReference type="RefSeq" id="WP_087425107.1">
    <property type="nucleotide sequence ID" value="NZ_CATZGC010000006.1"/>
</dbReference>
<evidence type="ECO:0000313" key="2">
    <source>
        <dbReference type="Proteomes" id="UP000195386"/>
    </source>
</evidence>
<gene>
    <name evidence="1" type="ORF">B5F97_00600</name>
</gene>
<sequence>MKIKQLAKSASFLLVAGFISFTIPSCSSEEEIIILQDVKVNSESFNLAEDGSTTIEVKVVPENTPIAKAVLSTSLFNESGVFEVTRLTPKGNGVWQIAAK</sequence>
<organism evidence="1 2">
    <name type="scientific">Bacteroides clarus</name>
    <dbReference type="NCBI Taxonomy" id="626929"/>
    <lineage>
        <taxon>Bacteria</taxon>
        <taxon>Pseudomonadati</taxon>
        <taxon>Bacteroidota</taxon>
        <taxon>Bacteroidia</taxon>
        <taxon>Bacteroidales</taxon>
        <taxon>Bacteroidaceae</taxon>
        <taxon>Bacteroides</taxon>
    </lineage>
</organism>
<comment type="caution">
    <text evidence="1">The sequence shown here is derived from an EMBL/GenBank/DDBJ whole genome shotgun (WGS) entry which is preliminary data.</text>
</comment>
<dbReference type="EMBL" id="NFII01000001">
    <property type="protein sequence ID" value="OUO02956.1"/>
    <property type="molecule type" value="Genomic_DNA"/>
</dbReference>
<name>A0A1Y3YYP8_9BACE</name>
<protein>
    <submittedName>
        <fullName evidence="1">Uncharacterized protein</fullName>
    </submittedName>
</protein>
<dbReference type="AlphaFoldDB" id="A0A1Y3YYP8"/>
<evidence type="ECO:0000313" key="1">
    <source>
        <dbReference type="EMBL" id="OUO02956.1"/>
    </source>
</evidence>
<accession>A0A1Y3YYP8</accession>
<dbReference type="Proteomes" id="UP000195386">
    <property type="component" value="Unassembled WGS sequence"/>
</dbReference>
<proteinExistence type="predicted"/>
<reference evidence="2" key="1">
    <citation type="submission" date="2017-04" db="EMBL/GenBank/DDBJ databases">
        <title>Function of individual gut microbiota members based on whole genome sequencing of pure cultures obtained from chicken caecum.</title>
        <authorList>
            <person name="Medvecky M."/>
            <person name="Cejkova D."/>
            <person name="Polansky O."/>
            <person name="Karasova D."/>
            <person name="Kubasova T."/>
            <person name="Cizek A."/>
            <person name="Rychlik I."/>
        </authorList>
    </citation>
    <scope>NUCLEOTIDE SEQUENCE [LARGE SCALE GENOMIC DNA]</scope>
    <source>
        <strain evidence="2">An43</strain>
    </source>
</reference>